<accession>A0A9W7E9D1</accession>
<feature type="non-terminal residue" evidence="1">
    <location>
        <position position="68"/>
    </location>
</feature>
<dbReference type="Proteomes" id="UP001165082">
    <property type="component" value="Unassembled WGS sequence"/>
</dbReference>
<protein>
    <submittedName>
        <fullName evidence="1">Uncharacterized protein</fullName>
    </submittedName>
</protein>
<name>A0A9W7E9D1_9STRA</name>
<reference evidence="1" key="1">
    <citation type="submission" date="2022-07" db="EMBL/GenBank/DDBJ databases">
        <title>Genome analysis of Parmales, a sister group of diatoms, reveals the evolutionary specialization of diatoms from phago-mixotrophs to photoautotrophs.</title>
        <authorList>
            <person name="Ban H."/>
            <person name="Sato S."/>
            <person name="Yoshikawa S."/>
            <person name="Kazumasa Y."/>
            <person name="Nakamura Y."/>
            <person name="Ichinomiya M."/>
            <person name="Saitoh K."/>
            <person name="Sato N."/>
            <person name="Blanc-Mathieu R."/>
            <person name="Endo H."/>
            <person name="Kuwata A."/>
            <person name="Ogata H."/>
        </authorList>
    </citation>
    <scope>NUCLEOTIDE SEQUENCE</scope>
</reference>
<evidence type="ECO:0000313" key="1">
    <source>
        <dbReference type="EMBL" id="GMH67633.1"/>
    </source>
</evidence>
<sequence length="68" mass="7777">MERIEEEEKERERMRSFPFLPPHIKSSSAWSLLMSRTLGDGLTPAAYNLMVKTASASCRSLDSKIFEL</sequence>
<gene>
    <name evidence="1" type="ORF">TrRE_jg3</name>
</gene>
<keyword evidence="2" id="KW-1185">Reference proteome</keyword>
<dbReference type="EMBL" id="BRXZ01004060">
    <property type="protein sequence ID" value="GMH67633.1"/>
    <property type="molecule type" value="Genomic_DNA"/>
</dbReference>
<evidence type="ECO:0000313" key="2">
    <source>
        <dbReference type="Proteomes" id="UP001165082"/>
    </source>
</evidence>
<organism evidence="1 2">
    <name type="scientific">Triparma retinervis</name>
    <dbReference type="NCBI Taxonomy" id="2557542"/>
    <lineage>
        <taxon>Eukaryota</taxon>
        <taxon>Sar</taxon>
        <taxon>Stramenopiles</taxon>
        <taxon>Ochrophyta</taxon>
        <taxon>Bolidophyceae</taxon>
        <taxon>Parmales</taxon>
        <taxon>Triparmaceae</taxon>
        <taxon>Triparma</taxon>
    </lineage>
</organism>
<proteinExistence type="predicted"/>
<comment type="caution">
    <text evidence="1">The sequence shown here is derived from an EMBL/GenBank/DDBJ whole genome shotgun (WGS) entry which is preliminary data.</text>
</comment>
<dbReference type="AlphaFoldDB" id="A0A9W7E9D1"/>